<evidence type="ECO:0000313" key="3">
    <source>
        <dbReference type="Proteomes" id="UP000219327"/>
    </source>
</evidence>
<dbReference type="InterPro" id="IPR050194">
    <property type="entry name" value="Glycosyltransferase_grp1"/>
</dbReference>
<dbReference type="PANTHER" id="PTHR45947">
    <property type="entry name" value="SULFOQUINOVOSYL TRANSFERASE SQD2"/>
    <property type="match status" value="1"/>
</dbReference>
<dbReference type="InterPro" id="IPR028098">
    <property type="entry name" value="Glyco_trans_4-like_N"/>
</dbReference>
<gene>
    <name evidence="2" type="ORF">CNE99_00485</name>
</gene>
<comment type="caution">
    <text evidence="2">The sequence shown here is derived from an EMBL/GenBank/DDBJ whole genome shotgun (WGS) entry which is preliminary data.</text>
</comment>
<dbReference type="EMBL" id="NTKD01000001">
    <property type="protein sequence ID" value="PDH42222.1"/>
    <property type="molecule type" value="Genomic_DNA"/>
</dbReference>
<dbReference type="SUPFAM" id="SSF53756">
    <property type="entry name" value="UDP-Glycosyltransferase/glycogen phosphorylase"/>
    <property type="match status" value="1"/>
</dbReference>
<organism evidence="2 3">
    <name type="scientific">OM182 bacterium MED-G24</name>
    <dbReference type="NCBI Taxonomy" id="1986255"/>
    <lineage>
        <taxon>Bacteria</taxon>
        <taxon>Pseudomonadati</taxon>
        <taxon>Pseudomonadota</taxon>
        <taxon>Gammaproteobacteria</taxon>
        <taxon>OMG group</taxon>
        <taxon>OM182 clade</taxon>
    </lineage>
</organism>
<feature type="domain" description="Glycosyltransferase subfamily 4-like N-terminal" evidence="1">
    <location>
        <begin position="33"/>
        <end position="166"/>
    </location>
</feature>
<proteinExistence type="predicted"/>
<evidence type="ECO:0000313" key="2">
    <source>
        <dbReference type="EMBL" id="PDH42222.1"/>
    </source>
</evidence>
<name>A0A2A5X0G0_9GAMM</name>
<dbReference type="CDD" id="cd03811">
    <property type="entry name" value="GT4_GT28_WabH-like"/>
    <property type="match status" value="1"/>
</dbReference>
<dbReference type="Pfam" id="PF13692">
    <property type="entry name" value="Glyco_trans_1_4"/>
    <property type="match status" value="1"/>
</dbReference>
<evidence type="ECO:0000259" key="1">
    <source>
        <dbReference type="Pfam" id="PF13439"/>
    </source>
</evidence>
<accession>A0A2A5X0G0</accession>
<protein>
    <recommendedName>
        <fullName evidence="1">Glycosyltransferase subfamily 4-like N-terminal domain-containing protein</fullName>
    </recommendedName>
</protein>
<dbReference type="PANTHER" id="PTHR45947:SF13">
    <property type="entry name" value="TRANSFERASE"/>
    <property type="match status" value="1"/>
</dbReference>
<dbReference type="Proteomes" id="UP000219327">
    <property type="component" value="Unassembled WGS sequence"/>
</dbReference>
<dbReference type="Pfam" id="PF13439">
    <property type="entry name" value="Glyco_transf_4"/>
    <property type="match status" value="1"/>
</dbReference>
<dbReference type="AlphaFoldDB" id="A0A2A5X0G0"/>
<dbReference type="Gene3D" id="3.40.50.2000">
    <property type="entry name" value="Glycogen Phosphorylase B"/>
    <property type="match status" value="2"/>
</dbReference>
<reference evidence="2 3" key="1">
    <citation type="submission" date="2017-08" db="EMBL/GenBank/DDBJ databases">
        <title>Fine stratification of microbial communities through a metagenomic profile of the photic zone.</title>
        <authorList>
            <person name="Haro-Moreno J.M."/>
            <person name="Lopez-Perez M."/>
            <person name="De La Torre J."/>
            <person name="Picazo A."/>
            <person name="Camacho A."/>
            <person name="Rodriguez-Valera F."/>
        </authorList>
    </citation>
    <scope>NUCLEOTIDE SEQUENCE [LARGE SCALE GENOMIC DNA]</scope>
    <source>
        <strain evidence="2">MED-G24</strain>
    </source>
</reference>
<dbReference type="GO" id="GO:0016757">
    <property type="term" value="F:glycosyltransferase activity"/>
    <property type="evidence" value="ECO:0007669"/>
    <property type="project" value="TreeGrafter"/>
</dbReference>
<sequence length="359" mass="39909">MNVLQICHDAKGPFVDICKQYAGAFPSDSVTTVYLCGPADDGVAHGTGGDRVLFFEFDTAAMRGVKWRVLTRLAAVMRETDFDVVIAHRYKCIYLAGVLSYAYRPRALLGVVHEHNVLKRPTRSMFVRWWCRHLVLLAVSDSVARNIQQYCGELSGRLFTVYHAVREDLQVRLLNRTDARSALDLTMAGEAFVCVGRLVRKKNHALLIDALHRSKLDIHLSIIGDGPLRSSLEQQVDRLGMTKRVVFHGHVKEAFRYLKAFDGLVLASGGEEAFGMALLEACVAELPIVCSDAGGPGELGIADLVFEAGNADVLADRLVELTQLQSRSSQERLQHFTMDTFSRRMTTVLSAVSKKETRE</sequence>